<feature type="repeat" description="WD" evidence="3">
    <location>
        <begin position="61"/>
        <end position="95"/>
    </location>
</feature>
<dbReference type="GO" id="GO:0005634">
    <property type="term" value="C:nucleus"/>
    <property type="evidence" value="ECO:0007669"/>
    <property type="project" value="TreeGrafter"/>
</dbReference>
<comment type="caution">
    <text evidence="5">The sequence shown here is derived from an EMBL/GenBank/DDBJ whole genome shotgun (WGS) entry which is preliminary data.</text>
</comment>
<dbReference type="PANTHER" id="PTHR44090">
    <property type="entry name" value="WD REPEAT-CONTAINING PROTEIN 61"/>
    <property type="match status" value="1"/>
</dbReference>
<dbReference type="InterPro" id="IPR019775">
    <property type="entry name" value="WD40_repeat_CS"/>
</dbReference>
<reference evidence="5 6" key="1">
    <citation type="journal article" date="2012" name="Plant Cell">
        <title>Genome comparison of barley and maize smut fungi reveals targeted loss of RNA silencing components and species-specific presence of transposable elements.</title>
        <authorList>
            <person name="Laurie J.D."/>
            <person name="Ali S."/>
            <person name="Linning R."/>
            <person name="Mannhaupt G."/>
            <person name="Wong P."/>
            <person name="Gueldener U."/>
            <person name="Muensterkoetter M."/>
            <person name="Moore R."/>
            <person name="Kahmann R."/>
            <person name="Bakkeren G."/>
            <person name="Schirawski J."/>
        </authorList>
    </citation>
    <scope>NUCLEOTIDE SEQUENCE [LARGE SCALE GENOMIC DNA]</scope>
    <source>
        <strain evidence="6">Uh4875-4</strain>
    </source>
</reference>
<feature type="region of interest" description="Disordered" evidence="4">
    <location>
        <begin position="354"/>
        <end position="374"/>
    </location>
</feature>
<dbReference type="AlphaFoldDB" id="I2G5R9"/>
<proteinExistence type="predicted"/>
<gene>
    <name evidence="5" type="ORF">UHOR_01959</name>
</gene>
<dbReference type="InterPro" id="IPR051510">
    <property type="entry name" value="SKI8"/>
</dbReference>
<dbReference type="HOGENOM" id="CLU_696613_0_0_1"/>
<keyword evidence="2" id="KW-0677">Repeat</keyword>
<evidence type="ECO:0000256" key="4">
    <source>
        <dbReference type="SAM" id="MobiDB-lite"/>
    </source>
</evidence>
<dbReference type="eggNOG" id="KOG4155">
    <property type="taxonomic scope" value="Eukaryota"/>
</dbReference>
<feature type="repeat" description="WD" evidence="3">
    <location>
        <begin position="293"/>
        <end position="335"/>
    </location>
</feature>
<dbReference type="InterPro" id="IPR001680">
    <property type="entry name" value="WD40_rpt"/>
</dbReference>
<dbReference type="PROSITE" id="PS50082">
    <property type="entry name" value="WD_REPEATS_2"/>
    <property type="match status" value="2"/>
</dbReference>
<name>I2G5R9_USTHO</name>
<evidence type="ECO:0000313" key="6">
    <source>
        <dbReference type="Proteomes" id="UP000006174"/>
    </source>
</evidence>
<keyword evidence="6" id="KW-1185">Reference proteome</keyword>
<dbReference type="OMA" id="KMEDHED"/>
<dbReference type="SMART" id="SM00320">
    <property type="entry name" value="WD40"/>
    <property type="match status" value="6"/>
</dbReference>
<dbReference type="EMBL" id="CAGI01000192">
    <property type="protein sequence ID" value="CCF54512.1"/>
    <property type="molecule type" value="Genomic_DNA"/>
</dbReference>
<dbReference type="PROSITE" id="PS00678">
    <property type="entry name" value="WD_REPEATS_1"/>
    <property type="match status" value="1"/>
</dbReference>
<dbReference type="PROSITE" id="PS50294">
    <property type="entry name" value="WD_REPEATS_REGION"/>
    <property type="match status" value="1"/>
</dbReference>
<dbReference type="GO" id="GO:0032991">
    <property type="term" value="C:protein-containing complex"/>
    <property type="evidence" value="ECO:0007669"/>
    <property type="project" value="UniProtKB-ARBA"/>
</dbReference>
<dbReference type="Gene3D" id="2.130.10.10">
    <property type="entry name" value="YVTN repeat-like/Quinoprotein amine dehydrogenase"/>
    <property type="match status" value="2"/>
</dbReference>
<accession>I2G5R9</accession>
<evidence type="ECO:0000313" key="5">
    <source>
        <dbReference type="EMBL" id="CCF54512.1"/>
    </source>
</evidence>
<evidence type="ECO:0000256" key="2">
    <source>
        <dbReference type="ARBA" id="ARBA00022737"/>
    </source>
</evidence>
<dbReference type="Pfam" id="PF00400">
    <property type="entry name" value="WD40"/>
    <property type="match status" value="3"/>
</dbReference>
<protein>
    <submittedName>
        <fullName evidence="5">Uncharacterized protein</fullName>
    </submittedName>
</protein>
<dbReference type="PANTHER" id="PTHR44090:SF1">
    <property type="entry name" value="SUPERKILLER COMPLEX PROTEIN 8"/>
    <property type="match status" value="1"/>
</dbReference>
<dbReference type="Proteomes" id="UP000006174">
    <property type="component" value="Unassembled WGS sequence"/>
</dbReference>
<dbReference type="InterPro" id="IPR015943">
    <property type="entry name" value="WD40/YVTN_repeat-like_dom_sf"/>
</dbReference>
<dbReference type="OrthoDB" id="538223at2759"/>
<organism evidence="5 6">
    <name type="scientific">Ustilago hordei</name>
    <name type="common">Barley covered smut fungus</name>
    <dbReference type="NCBI Taxonomy" id="120017"/>
    <lineage>
        <taxon>Eukaryota</taxon>
        <taxon>Fungi</taxon>
        <taxon>Dikarya</taxon>
        <taxon>Basidiomycota</taxon>
        <taxon>Ustilaginomycotina</taxon>
        <taxon>Ustilaginomycetes</taxon>
        <taxon>Ustilaginales</taxon>
        <taxon>Ustilaginaceae</taxon>
        <taxon>Ustilago</taxon>
    </lineage>
</organism>
<evidence type="ECO:0000256" key="1">
    <source>
        <dbReference type="ARBA" id="ARBA00022574"/>
    </source>
</evidence>
<dbReference type="SUPFAM" id="SSF50978">
    <property type="entry name" value="WD40 repeat-like"/>
    <property type="match status" value="1"/>
</dbReference>
<dbReference type="STRING" id="1128400.I2G5R9"/>
<keyword evidence="1 3" id="KW-0853">WD repeat</keyword>
<sequence>MSLQFLSDKESLPSQSSTSPIVSVCWTAPSNSSQGLIFAGDLKGSIKVFDAGSGLAYRNLPTAHSNAVHCLSTDAKGTMVLSSAIDGSIALWDIKPFYQSPAPSAGEGENEGTVGNVDPPLLSLPVEDTESLIVSKLDSLKEKFKPSEAWKTVLAPYDYHFAATGAGARVSGHLIDHQTFGVGDDEGEMPSYLAELKDLFGLSLAFSGYGLIAVGTNSGHVLLYRSSANANILSLVTVIADHASPIRSLAFTDNLLLVGSDNRTITVHDIKPVVDDARYESTDSMSVSTVASLTAHKGWILGLEGVPGAQGVFASISADKSIKFWDLGSATKNTPVWNGSEVNQIRAFSFQPLPKMEDHEDPKKREKTTGSMTRFVTASEDGRLRWYRGAGLG</sequence>
<dbReference type="InterPro" id="IPR036322">
    <property type="entry name" value="WD40_repeat_dom_sf"/>
</dbReference>
<evidence type="ECO:0000256" key="3">
    <source>
        <dbReference type="PROSITE-ProRule" id="PRU00221"/>
    </source>
</evidence>
<feature type="compositionally biased region" description="Basic and acidic residues" evidence="4">
    <location>
        <begin position="355"/>
        <end position="368"/>
    </location>
</feature>